<gene>
    <name evidence="3" type="ORF">FRX31_024408</name>
</gene>
<dbReference type="GO" id="GO:0004523">
    <property type="term" value="F:RNA-DNA hybrid ribonuclease activity"/>
    <property type="evidence" value="ECO:0007669"/>
    <property type="project" value="InterPro"/>
</dbReference>
<feature type="region of interest" description="Disordered" evidence="1">
    <location>
        <begin position="225"/>
        <end position="245"/>
    </location>
</feature>
<dbReference type="InterPro" id="IPR002156">
    <property type="entry name" value="RNaseH_domain"/>
</dbReference>
<feature type="domain" description="RNase H type-1" evidence="2">
    <location>
        <begin position="338"/>
        <end position="438"/>
    </location>
</feature>
<proteinExistence type="predicted"/>
<dbReference type="InterPro" id="IPR012337">
    <property type="entry name" value="RNaseH-like_sf"/>
</dbReference>
<keyword evidence="4" id="KW-1185">Reference proteome</keyword>
<dbReference type="Gene3D" id="3.30.420.10">
    <property type="entry name" value="Ribonuclease H-like superfamily/Ribonuclease H"/>
    <property type="match status" value="1"/>
</dbReference>
<comment type="caution">
    <text evidence="3">The sequence shown here is derived from an EMBL/GenBank/DDBJ whole genome shotgun (WGS) entry which is preliminary data.</text>
</comment>
<name>A0A7J6VP87_THATH</name>
<reference evidence="3 4" key="1">
    <citation type="submission" date="2020-06" db="EMBL/GenBank/DDBJ databases">
        <title>Transcriptomic and genomic resources for Thalictrum thalictroides and T. hernandezii: Facilitating candidate gene discovery in an emerging model plant lineage.</title>
        <authorList>
            <person name="Arias T."/>
            <person name="Riano-Pachon D.M."/>
            <person name="Di Stilio V.S."/>
        </authorList>
    </citation>
    <scope>NUCLEOTIDE SEQUENCE [LARGE SCALE GENOMIC DNA]</scope>
    <source>
        <strain evidence="4">cv. WT478/WT964</strain>
        <tissue evidence="3">Leaves</tissue>
    </source>
</reference>
<evidence type="ECO:0000259" key="2">
    <source>
        <dbReference type="PROSITE" id="PS50879"/>
    </source>
</evidence>
<dbReference type="Pfam" id="PF13456">
    <property type="entry name" value="RVT_3"/>
    <property type="match status" value="1"/>
</dbReference>
<dbReference type="AlphaFoldDB" id="A0A7J6VP87"/>
<dbReference type="InterPro" id="IPR044730">
    <property type="entry name" value="RNase_H-like_dom_plant"/>
</dbReference>
<dbReference type="PANTHER" id="PTHR47723:SF19">
    <property type="entry name" value="POLYNUCLEOTIDYL TRANSFERASE, RIBONUCLEASE H-LIKE SUPERFAMILY PROTEIN"/>
    <property type="match status" value="1"/>
</dbReference>
<protein>
    <recommendedName>
        <fullName evidence="2">RNase H type-1 domain-containing protein</fullName>
    </recommendedName>
</protein>
<dbReference type="SUPFAM" id="SSF53098">
    <property type="entry name" value="Ribonuclease H-like"/>
    <property type="match status" value="1"/>
</dbReference>
<evidence type="ECO:0000256" key="1">
    <source>
        <dbReference type="SAM" id="MobiDB-lite"/>
    </source>
</evidence>
<evidence type="ECO:0000313" key="4">
    <source>
        <dbReference type="Proteomes" id="UP000554482"/>
    </source>
</evidence>
<sequence>MNLQEEMPYSIWIEGANFSGFWQQITYPNFLYCSSCAKIGHSWENCRHRRQNGMANPNLETQKNNQPINSTQAQKTYNQLQHLSLTKKILPFFNLKRPQNLFEILATEEESRDPQDPPVVPGDKENQSPPAENEVVVQTPSPMASSPTFGQPTSIEAIAETYTEATTTESLSGLAGKEFPATQMHEDLNHEVRVSKSPVISNANVEMEDHTTVLEIVARVEAHEGHGCHKESMSAGSSHQHSRDSPDMVVAIAQASPSAKLLTWTDSKFFNYDGADSDEEEEEDEDIGEQAIISYGSDTEITRKKKPIPPMSMITSLEYATKTPPFKAPTIVFWTRPPDNYVALNTDGTWKDGLAAGGGVIRRGDGSHISNFFSFYGPGTNNLAESRAILDGIALCVLMGYTNIQLQTDSKLALGWLNRDLRIPWFLKVWWRHIQEYL</sequence>
<dbReference type="InterPro" id="IPR053151">
    <property type="entry name" value="RNase_H-like"/>
</dbReference>
<feature type="compositionally biased region" description="Polar residues" evidence="1">
    <location>
        <begin position="136"/>
        <end position="151"/>
    </location>
</feature>
<dbReference type="PROSITE" id="PS50879">
    <property type="entry name" value="RNASE_H_1"/>
    <property type="match status" value="1"/>
</dbReference>
<dbReference type="PANTHER" id="PTHR47723">
    <property type="entry name" value="OS05G0353850 PROTEIN"/>
    <property type="match status" value="1"/>
</dbReference>
<dbReference type="CDD" id="cd06222">
    <property type="entry name" value="RNase_H_like"/>
    <property type="match status" value="1"/>
</dbReference>
<feature type="region of interest" description="Disordered" evidence="1">
    <location>
        <begin position="106"/>
        <end position="151"/>
    </location>
</feature>
<dbReference type="InterPro" id="IPR036397">
    <property type="entry name" value="RNaseH_sf"/>
</dbReference>
<dbReference type="GO" id="GO:0003676">
    <property type="term" value="F:nucleic acid binding"/>
    <property type="evidence" value="ECO:0007669"/>
    <property type="project" value="InterPro"/>
</dbReference>
<dbReference type="EMBL" id="JABWDY010029955">
    <property type="protein sequence ID" value="KAF5186005.1"/>
    <property type="molecule type" value="Genomic_DNA"/>
</dbReference>
<dbReference type="Proteomes" id="UP000554482">
    <property type="component" value="Unassembled WGS sequence"/>
</dbReference>
<accession>A0A7J6VP87</accession>
<evidence type="ECO:0000313" key="3">
    <source>
        <dbReference type="EMBL" id="KAF5186005.1"/>
    </source>
</evidence>
<organism evidence="3 4">
    <name type="scientific">Thalictrum thalictroides</name>
    <name type="common">Rue-anemone</name>
    <name type="synonym">Anemone thalictroides</name>
    <dbReference type="NCBI Taxonomy" id="46969"/>
    <lineage>
        <taxon>Eukaryota</taxon>
        <taxon>Viridiplantae</taxon>
        <taxon>Streptophyta</taxon>
        <taxon>Embryophyta</taxon>
        <taxon>Tracheophyta</taxon>
        <taxon>Spermatophyta</taxon>
        <taxon>Magnoliopsida</taxon>
        <taxon>Ranunculales</taxon>
        <taxon>Ranunculaceae</taxon>
        <taxon>Thalictroideae</taxon>
        <taxon>Thalictrum</taxon>
    </lineage>
</organism>